<dbReference type="Proteomes" id="UP000807342">
    <property type="component" value="Unassembled WGS sequence"/>
</dbReference>
<protein>
    <submittedName>
        <fullName evidence="2">Uncharacterized protein</fullName>
    </submittedName>
</protein>
<evidence type="ECO:0000313" key="2">
    <source>
        <dbReference type="EMBL" id="KAF9443247.1"/>
    </source>
</evidence>
<reference evidence="2" key="1">
    <citation type="submission" date="2020-11" db="EMBL/GenBank/DDBJ databases">
        <authorList>
            <consortium name="DOE Joint Genome Institute"/>
            <person name="Ahrendt S."/>
            <person name="Riley R."/>
            <person name="Andreopoulos W."/>
            <person name="Labutti K."/>
            <person name="Pangilinan J."/>
            <person name="Ruiz-Duenas F.J."/>
            <person name="Barrasa J.M."/>
            <person name="Sanchez-Garcia M."/>
            <person name="Camarero S."/>
            <person name="Miyauchi S."/>
            <person name="Serrano A."/>
            <person name="Linde D."/>
            <person name="Babiker R."/>
            <person name="Drula E."/>
            <person name="Ayuso-Fernandez I."/>
            <person name="Pacheco R."/>
            <person name="Padilla G."/>
            <person name="Ferreira P."/>
            <person name="Barriuso J."/>
            <person name="Kellner H."/>
            <person name="Castanera R."/>
            <person name="Alfaro M."/>
            <person name="Ramirez L."/>
            <person name="Pisabarro A.G."/>
            <person name="Kuo A."/>
            <person name="Tritt A."/>
            <person name="Lipzen A."/>
            <person name="He G."/>
            <person name="Yan M."/>
            <person name="Ng V."/>
            <person name="Cullen D."/>
            <person name="Martin F."/>
            <person name="Rosso M.-N."/>
            <person name="Henrissat B."/>
            <person name="Hibbett D."/>
            <person name="Martinez A.T."/>
            <person name="Grigoriev I.V."/>
        </authorList>
    </citation>
    <scope>NUCLEOTIDE SEQUENCE</scope>
    <source>
        <strain evidence="2">MF-IS2</strain>
    </source>
</reference>
<dbReference type="AlphaFoldDB" id="A0A9P5X4I7"/>
<organism evidence="2 3">
    <name type="scientific">Macrolepiota fuliginosa MF-IS2</name>
    <dbReference type="NCBI Taxonomy" id="1400762"/>
    <lineage>
        <taxon>Eukaryota</taxon>
        <taxon>Fungi</taxon>
        <taxon>Dikarya</taxon>
        <taxon>Basidiomycota</taxon>
        <taxon>Agaricomycotina</taxon>
        <taxon>Agaricomycetes</taxon>
        <taxon>Agaricomycetidae</taxon>
        <taxon>Agaricales</taxon>
        <taxon>Agaricineae</taxon>
        <taxon>Agaricaceae</taxon>
        <taxon>Macrolepiota</taxon>
    </lineage>
</organism>
<name>A0A9P5X4I7_9AGAR</name>
<proteinExistence type="predicted"/>
<dbReference type="EMBL" id="MU151500">
    <property type="protein sequence ID" value="KAF9443247.1"/>
    <property type="molecule type" value="Genomic_DNA"/>
</dbReference>
<accession>A0A9P5X4I7</accession>
<comment type="caution">
    <text evidence="2">The sequence shown here is derived from an EMBL/GenBank/DDBJ whole genome shotgun (WGS) entry which is preliminary data.</text>
</comment>
<evidence type="ECO:0000256" key="1">
    <source>
        <dbReference type="SAM" id="MobiDB-lite"/>
    </source>
</evidence>
<dbReference type="OrthoDB" id="3034450at2759"/>
<keyword evidence="3" id="KW-1185">Reference proteome</keyword>
<evidence type="ECO:0000313" key="3">
    <source>
        <dbReference type="Proteomes" id="UP000807342"/>
    </source>
</evidence>
<feature type="region of interest" description="Disordered" evidence="1">
    <location>
        <begin position="1"/>
        <end position="24"/>
    </location>
</feature>
<sequence>MAPKGEGHHLCTMQSKSPGGMIGNQRAAFQTLPGRASPRAEPGLAIEGDDLGASKELILTLICDELSIYTNKFTAELHDQTTTIELQVDKSINELWLQLNKQNTSMSECLNMQSKSEVGLTLFQDYIKEQISGLKVDMGEVTGKKDFSAGEVTQLLEELRLIESIAGRIQDGLESLKQWLDLLEPQLESPATPTNSDILEVNNAVKQLNSLCVALQAGLGDEEKYGHHDLYKGLLNQQKNLLQKFKDNSHHEETSGVHSIVPQPGTLQLLDDTACNALRPYGSRAHFALHPSEERKYHTLPSYHALKILMQDEIINTPGRKTHPSPALDLVRDALETSDKFDRLNMCAKPGARILDLFGNQVTFYEIPDPSDKDMVTQHLKDAACARDLAFLSPNSLLVSTDGSVPYDSSLSSTSAYLVFDQSSSHILSSRVLPNGRSTSSDSESYALRLGLFSSISLSQERSYSNILFFTDSIASAKRLFDYSPHSAHPDSIKVAPLIRTWLAASPLNKLNFWAIPSTAKWSIHQLAHNLAMSLRVPNNPTHPFRTTTGYLRKQSTDFTLMEWKCDYERDPSYKGHQFMEHKDQHGAFLQPSYINGGTWLSTAAGQDANLCACMTRCITNHAPIGSFRQRFFPGRYVNSCPCGAELETREHIINDCPLYECHQRDMANPHDNLTKLLEFLEDNPSAFSFANKPEGPVYDEWQAFIIKRAERRLLPNGYDVH</sequence>
<gene>
    <name evidence="2" type="ORF">P691DRAFT_764452</name>
</gene>